<dbReference type="SMART" id="SM00347">
    <property type="entry name" value="HTH_MARR"/>
    <property type="match status" value="1"/>
</dbReference>
<evidence type="ECO:0000313" key="3">
    <source>
        <dbReference type="Proteomes" id="UP000241595"/>
    </source>
</evidence>
<dbReference type="AlphaFoldDB" id="A0A2U3NFX0"/>
<reference evidence="2 3" key="1">
    <citation type="submission" date="2017-01" db="EMBL/GenBank/DDBJ databases">
        <authorList>
            <consortium name="Urmite Genomes"/>
        </authorList>
    </citation>
    <scope>NUCLEOTIDE SEQUENCE [LARGE SCALE GENOMIC DNA]</scope>
    <source>
        <strain evidence="2 3">AB308</strain>
    </source>
</reference>
<sequence length="258" mass="29188">MLRNTRTWLYVERVERVPKIDQQVIFALNQILQTDSFLGRVGESYEQCKIASSSVPGVRPNGGYMTIVEAEVVSSTARQSSWIPSPAVEETGPEPPRICLPGLDDIEQRCWQAFLESSALLLETLDRQLVKIHKLRLFDFLVLSMLARANGSGSARMGDLAEALAVGPSRMTQQIRRLESEGLVHRSRSTKDKRGVIATITREGRARLQPATRTYARHVRAHYLDQMSRQKMIAMGDSCRRINHPLNNSQVMDRFKLL</sequence>
<dbReference type="InterPro" id="IPR039422">
    <property type="entry name" value="MarR/SlyA-like"/>
</dbReference>
<organism evidence="2 3">
    <name type="scientific">Mycobacterium terramassiliense</name>
    <dbReference type="NCBI Taxonomy" id="1841859"/>
    <lineage>
        <taxon>Bacteria</taxon>
        <taxon>Bacillati</taxon>
        <taxon>Actinomycetota</taxon>
        <taxon>Actinomycetes</taxon>
        <taxon>Mycobacteriales</taxon>
        <taxon>Mycobacteriaceae</taxon>
        <taxon>Mycobacterium</taxon>
    </lineage>
</organism>
<dbReference type="InterPro" id="IPR036390">
    <property type="entry name" value="WH_DNA-bd_sf"/>
</dbReference>
<dbReference type="InterPro" id="IPR000835">
    <property type="entry name" value="HTH_MarR-typ"/>
</dbReference>
<gene>
    <name evidence="2" type="ORF">MTAB308_3838</name>
</gene>
<dbReference type="STRING" id="1841859.GCA_900157385_03839"/>
<feature type="domain" description="HTH marR-type" evidence="1">
    <location>
        <begin position="107"/>
        <end position="244"/>
    </location>
</feature>
<protein>
    <submittedName>
        <fullName evidence="2">MarR family transcriptional regulator</fullName>
    </submittedName>
</protein>
<dbReference type="Pfam" id="PF01047">
    <property type="entry name" value="MarR"/>
    <property type="match status" value="1"/>
</dbReference>
<dbReference type="PANTHER" id="PTHR33164">
    <property type="entry name" value="TRANSCRIPTIONAL REGULATOR, MARR FAMILY"/>
    <property type="match status" value="1"/>
</dbReference>
<dbReference type="SUPFAM" id="SSF46785">
    <property type="entry name" value="Winged helix' DNA-binding domain"/>
    <property type="match status" value="1"/>
</dbReference>
<evidence type="ECO:0000259" key="1">
    <source>
        <dbReference type="PROSITE" id="PS50995"/>
    </source>
</evidence>
<dbReference type="PROSITE" id="PS50995">
    <property type="entry name" value="HTH_MARR_2"/>
    <property type="match status" value="1"/>
</dbReference>
<dbReference type="InterPro" id="IPR036388">
    <property type="entry name" value="WH-like_DNA-bd_sf"/>
</dbReference>
<dbReference type="GO" id="GO:0003700">
    <property type="term" value="F:DNA-binding transcription factor activity"/>
    <property type="evidence" value="ECO:0007669"/>
    <property type="project" value="InterPro"/>
</dbReference>
<proteinExistence type="predicted"/>
<accession>A0A2U3NFX0</accession>
<dbReference type="Proteomes" id="UP000241595">
    <property type="component" value="Unassembled WGS sequence"/>
</dbReference>
<evidence type="ECO:0000313" key="2">
    <source>
        <dbReference type="EMBL" id="SPM30335.1"/>
    </source>
</evidence>
<dbReference type="Gene3D" id="1.10.10.10">
    <property type="entry name" value="Winged helix-like DNA-binding domain superfamily/Winged helix DNA-binding domain"/>
    <property type="match status" value="1"/>
</dbReference>
<dbReference type="EMBL" id="FTRV01000015">
    <property type="protein sequence ID" value="SPM30335.1"/>
    <property type="molecule type" value="Genomic_DNA"/>
</dbReference>
<name>A0A2U3NFX0_9MYCO</name>
<keyword evidence="3" id="KW-1185">Reference proteome</keyword>
<dbReference type="PANTHER" id="PTHR33164:SF99">
    <property type="entry name" value="MARR FAMILY REGULATORY PROTEIN"/>
    <property type="match status" value="1"/>
</dbReference>
<dbReference type="GO" id="GO:0006950">
    <property type="term" value="P:response to stress"/>
    <property type="evidence" value="ECO:0007669"/>
    <property type="project" value="TreeGrafter"/>
</dbReference>